<reference evidence="2" key="1">
    <citation type="journal article" date="2018" name="Antonie Van Leeuwenhoek">
        <title>Proteinivorax hydrogeniformans sp. nov., an anaerobic, haloalkaliphilic bacterium fermenting proteinaceous compounds with high hydrogen production.</title>
        <authorList>
            <person name="Boltyanskaya Y."/>
            <person name="Detkova E."/>
            <person name="Pimenov N."/>
            <person name="Kevbrin V."/>
        </authorList>
    </citation>
    <scope>NUCLEOTIDE SEQUENCE</scope>
    <source>
        <strain evidence="2">Z-710</strain>
    </source>
</reference>
<reference evidence="2" key="2">
    <citation type="submission" date="2024-06" db="EMBL/GenBank/DDBJ databases">
        <authorList>
            <person name="Petrova K.O."/>
            <person name="Toshchakov S.V."/>
            <person name="Boltjanskaja Y.V."/>
            <person name="Kevbrin V.V."/>
        </authorList>
    </citation>
    <scope>NUCLEOTIDE SEQUENCE</scope>
    <source>
        <strain evidence="2">Z-710</strain>
    </source>
</reference>
<evidence type="ECO:0008006" key="3">
    <source>
        <dbReference type="Google" id="ProtNLM"/>
    </source>
</evidence>
<dbReference type="EMBL" id="CP159485">
    <property type="protein sequence ID" value="XCI29476.1"/>
    <property type="molecule type" value="Genomic_DNA"/>
</dbReference>
<dbReference type="RefSeq" id="WP_353894024.1">
    <property type="nucleotide sequence ID" value="NZ_CP159485.1"/>
</dbReference>
<accession>A0AAU8HVN7</accession>
<proteinExistence type="predicted"/>
<dbReference type="PROSITE" id="PS51257">
    <property type="entry name" value="PROKAR_LIPOPROTEIN"/>
    <property type="match status" value="1"/>
</dbReference>
<gene>
    <name evidence="2" type="ORF">PRVXH_000798</name>
</gene>
<keyword evidence="1" id="KW-0732">Signal</keyword>
<dbReference type="AlphaFoldDB" id="A0AAU8HVN7"/>
<name>A0AAU8HVN7_9FIRM</name>
<evidence type="ECO:0000313" key="2">
    <source>
        <dbReference type="EMBL" id="XCI29476.1"/>
    </source>
</evidence>
<sequence>MKKFLMIVLSLVLIMGLAVGCTSTADNGEKDSVVDNGDEIVADGFYDDGRYRGIYEDRGEQQVSIQFHLEDGVLTDLSYRHLYHSGVDYREIGDDHALYPVLEQHDQVLEYLEGKPLEAIADLYSTEDFVDDIDVYTGATIRGSKIVSAIQDGLNRGLYTPDGEFSREITEYDDGRYRGIYGDRGEQQVSIQFHLEDNVLTDLSYRHLYHSGIDYRDMDEDDSLYAIVEQHEQLLEYLEGKPLETIFDLHSPGDFVEDVDVYTGATIRANKVFSAMMDGLNRGLYSPDNEFSTELPDYEDGRYRGIFGDRGEQQVSIQFHLEDNVLTDISYRHLYHSGIDYRDIDEDHTLYPVAEQHQQIIEYLEGKSLESVFDLHSPGEFIEDIDGYTGASIRGNKVFSAIIDGLNRGIY</sequence>
<protein>
    <recommendedName>
        <fullName evidence="3">FMN-binding protein</fullName>
    </recommendedName>
</protein>
<feature type="signal peptide" evidence="1">
    <location>
        <begin position="1"/>
        <end position="25"/>
    </location>
</feature>
<evidence type="ECO:0000256" key="1">
    <source>
        <dbReference type="SAM" id="SignalP"/>
    </source>
</evidence>
<feature type="chain" id="PRO_5043750704" description="FMN-binding protein" evidence="1">
    <location>
        <begin position="26"/>
        <end position="411"/>
    </location>
</feature>
<organism evidence="2">
    <name type="scientific">Proteinivorax hydrogeniformans</name>
    <dbReference type="NCBI Taxonomy" id="1826727"/>
    <lineage>
        <taxon>Bacteria</taxon>
        <taxon>Bacillati</taxon>
        <taxon>Bacillota</taxon>
        <taxon>Clostridia</taxon>
        <taxon>Eubacteriales</taxon>
        <taxon>Proteinivoracaceae</taxon>
        <taxon>Proteinivorax</taxon>
    </lineage>
</organism>